<protein>
    <submittedName>
        <fullName evidence="1">Uncharacterized protein</fullName>
    </submittedName>
</protein>
<keyword evidence="2" id="KW-1185">Reference proteome</keyword>
<organism evidence="1 2">
    <name type="scientific">Halovivax cerinus</name>
    <dbReference type="NCBI Taxonomy" id="1487865"/>
    <lineage>
        <taxon>Archaea</taxon>
        <taxon>Methanobacteriati</taxon>
        <taxon>Methanobacteriota</taxon>
        <taxon>Stenosarchaea group</taxon>
        <taxon>Halobacteria</taxon>
        <taxon>Halobacteriales</taxon>
        <taxon>Natrialbaceae</taxon>
        <taxon>Halovivax</taxon>
    </lineage>
</organism>
<evidence type="ECO:0000313" key="1">
    <source>
        <dbReference type="EMBL" id="MFC3960147.1"/>
    </source>
</evidence>
<comment type="caution">
    <text evidence="1">The sequence shown here is derived from an EMBL/GenBank/DDBJ whole genome shotgun (WGS) entry which is preliminary data.</text>
</comment>
<dbReference type="Proteomes" id="UP001595846">
    <property type="component" value="Unassembled WGS sequence"/>
</dbReference>
<sequence length="193" mass="21204">MTAGPDDDGLTDDERTRYVDRMVDRYGSAAAERIGSGPEPVDLGPGVTLGDRRWADEHSLVVTDSSGDALAESDNYAAVYENVYPSSMEEDRYVYWLWSAARPADGCVLRECWSHVDLSDSDVLLYDPGGDRQDNGTIGPHPERTGMDDDEFAVRWRGEHAGVQVVTASLSEGREPGAPRAFEWSVHLAGEPR</sequence>
<reference evidence="1 2" key="1">
    <citation type="journal article" date="2019" name="Int. J. Syst. Evol. Microbiol.">
        <title>The Global Catalogue of Microorganisms (GCM) 10K type strain sequencing project: providing services to taxonomists for standard genome sequencing and annotation.</title>
        <authorList>
            <consortium name="The Broad Institute Genomics Platform"/>
            <consortium name="The Broad Institute Genome Sequencing Center for Infectious Disease"/>
            <person name="Wu L."/>
            <person name="Ma J."/>
        </authorList>
    </citation>
    <scope>NUCLEOTIDE SEQUENCE [LARGE SCALE GENOMIC DNA]</scope>
    <source>
        <strain evidence="1 2">IBRC-M 10256</strain>
    </source>
</reference>
<name>A0ABD5NTC6_9EURY</name>
<dbReference type="AlphaFoldDB" id="A0ABD5NTC6"/>
<evidence type="ECO:0000313" key="2">
    <source>
        <dbReference type="Proteomes" id="UP001595846"/>
    </source>
</evidence>
<dbReference type="GeneID" id="73901509"/>
<dbReference type="EMBL" id="JBHSAQ010000016">
    <property type="protein sequence ID" value="MFC3960147.1"/>
    <property type="molecule type" value="Genomic_DNA"/>
</dbReference>
<accession>A0ABD5NTC6</accession>
<dbReference type="RefSeq" id="WP_256532427.1">
    <property type="nucleotide sequence ID" value="NZ_CP101824.1"/>
</dbReference>
<gene>
    <name evidence="1" type="ORF">ACFOUR_17440</name>
</gene>
<proteinExistence type="predicted"/>